<evidence type="ECO:0000313" key="3">
    <source>
        <dbReference type="EMBL" id="REK70227.1"/>
    </source>
</evidence>
<sequence length="310" mass="31849">MEEAPMTAVLGGRRRFSRPARMWPLVTSAPPTAAPVSETVSIVSTSLTVLAVVVAWFLAQLMLLGGIEQGRAQDRLYDQFREQLAAATAPVGGIIAPGAPVAVMSIPSLGWEQVVTEGTSAGTLLNGPGHRRDTVLPGQAGVSLVYGRSSTFGRPFAPILSSGAGAKMTVVTGQGTATYTLGSVRRAGDPMPPAPSGTASRITLVTSDGSSALSPGDVVYIDATSTGDTFVAPPGRLNAIAPSETAMAADRSVMPALALSLGALALVTVGVLVARRRFGMARTWLVGAPIVVALAWMSADLTTYLLPNLL</sequence>
<comment type="caution">
    <text evidence="3">The sequence shown here is derived from an EMBL/GenBank/DDBJ whole genome shotgun (WGS) entry which is preliminary data.</text>
</comment>
<dbReference type="SUPFAM" id="SSF63817">
    <property type="entry name" value="Sortase"/>
    <property type="match status" value="1"/>
</dbReference>
<feature type="transmembrane region" description="Helical" evidence="2">
    <location>
        <begin position="40"/>
        <end position="63"/>
    </location>
</feature>
<name>A0A371P2Q2_9ACTN</name>
<evidence type="ECO:0000256" key="1">
    <source>
        <dbReference type="ARBA" id="ARBA00022801"/>
    </source>
</evidence>
<feature type="transmembrane region" description="Helical" evidence="2">
    <location>
        <begin position="84"/>
        <end position="106"/>
    </location>
</feature>
<proteinExistence type="predicted"/>
<evidence type="ECO:0000256" key="2">
    <source>
        <dbReference type="SAM" id="Phobius"/>
    </source>
</evidence>
<dbReference type="Proteomes" id="UP000265581">
    <property type="component" value="Unassembled WGS sequence"/>
</dbReference>
<reference evidence="3 4" key="1">
    <citation type="submission" date="2018-08" db="EMBL/GenBank/DDBJ databases">
        <title>Aeromicrobium sp. M2KJ-4, whole genome shotgun sequence.</title>
        <authorList>
            <person name="Tuo L."/>
        </authorList>
    </citation>
    <scope>NUCLEOTIDE SEQUENCE [LARGE SCALE GENOMIC DNA]</scope>
    <source>
        <strain evidence="3 4">M2KJ-4</strain>
    </source>
</reference>
<keyword evidence="2" id="KW-0472">Membrane</keyword>
<organism evidence="3 4">
    <name type="scientific">Aeromicrobium endophyticum</name>
    <dbReference type="NCBI Taxonomy" id="2292704"/>
    <lineage>
        <taxon>Bacteria</taxon>
        <taxon>Bacillati</taxon>
        <taxon>Actinomycetota</taxon>
        <taxon>Actinomycetes</taxon>
        <taxon>Propionibacteriales</taxon>
        <taxon>Nocardioidaceae</taxon>
        <taxon>Aeromicrobium</taxon>
    </lineage>
</organism>
<dbReference type="Gene3D" id="2.40.260.10">
    <property type="entry name" value="Sortase"/>
    <property type="match status" value="1"/>
</dbReference>
<feature type="transmembrane region" description="Helical" evidence="2">
    <location>
        <begin position="285"/>
        <end position="306"/>
    </location>
</feature>
<protein>
    <submittedName>
        <fullName evidence="3">Sortase</fullName>
    </submittedName>
</protein>
<evidence type="ECO:0000313" key="4">
    <source>
        <dbReference type="Proteomes" id="UP000265581"/>
    </source>
</evidence>
<dbReference type="Pfam" id="PF04203">
    <property type="entry name" value="Sortase"/>
    <property type="match status" value="1"/>
</dbReference>
<dbReference type="AlphaFoldDB" id="A0A371P2Q2"/>
<keyword evidence="4" id="KW-1185">Reference proteome</keyword>
<dbReference type="GO" id="GO:0016787">
    <property type="term" value="F:hydrolase activity"/>
    <property type="evidence" value="ECO:0007669"/>
    <property type="project" value="UniProtKB-KW"/>
</dbReference>
<gene>
    <name evidence="3" type="ORF">DX116_13790</name>
</gene>
<dbReference type="EMBL" id="QUBR01000002">
    <property type="protein sequence ID" value="REK70227.1"/>
    <property type="molecule type" value="Genomic_DNA"/>
</dbReference>
<keyword evidence="1" id="KW-0378">Hydrolase</keyword>
<feature type="transmembrane region" description="Helical" evidence="2">
    <location>
        <begin position="253"/>
        <end position="273"/>
    </location>
</feature>
<accession>A0A371P2Q2</accession>
<dbReference type="InterPro" id="IPR023365">
    <property type="entry name" value="Sortase_dom-sf"/>
</dbReference>
<keyword evidence="2" id="KW-0812">Transmembrane</keyword>
<dbReference type="InterPro" id="IPR005754">
    <property type="entry name" value="Sortase"/>
</dbReference>
<keyword evidence="2" id="KW-1133">Transmembrane helix</keyword>